<reference evidence="1 2" key="1">
    <citation type="submission" date="2021-09" db="EMBL/GenBank/DDBJ databases">
        <title>Genomic insights and catalytic innovation underlie evolution of tropane alkaloids biosynthesis.</title>
        <authorList>
            <person name="Wang Y.-J."/>
            <person name="Tian T."/>
            <person name="Huang J.-P."/>
            <person name="Huang S.-X."/>
        </authorList>
    </citation>
    <scope>NUCLEOTIDE SEQUENCE [LARGE SCALE GENOMIC DNA]</scope>
    <source>
        <strain evidence="1">KIB-2018</strain>
        <tissue evidence="1">Leaf</tissue>
    </source>
</reference>
<name>A0AAV8T3B6_9ROSI</name>
<comment type="caution">
    <text evidence="1">The sequence shown here is derived from an EMBL/GenBank/DDBJ whole genome shotgun (WGS) entry which is preliminary data.</text>
</comment>
<evidence type="ECO:0000313" key="1">
    <source>
        <dbReference type="EMBL" id="KAJ8760755.1"/>
    </source>
</evidence>
<keyword evidence="2" id="KW-1185">Reference proteome</keyword>
<protein>
    <submittedName>
        <fullName evidence="1">Uncharacterized protein</fullName>
    </submittedName>
</protein>
<dbReference type="EMBL" id="JAIWQS010000007">
    <property type="protein sequence ID" value="KAJ8760755.1"/>
    <property type="molecule type" value="Genomic_DNA"/>
</dbReference>
<accession>A0AAV8T3B6</accession>
<proteinExistence type="predicted"/>
<gene>
    <name evidence="1" type="ORF">K2173_018681</name>
</gene>
<sequence length="74" mass="8588">MAIDKLRSPQDTSSTPGYVSWEELNVCGERWVREVRYYLRRFDGGSNLVVIEGDKSLRHMFTRLCTIFPGRSFG</sequence>
<organism evidence="1 2">
    <name type="scientific">Erythroxylum novogranatense</name>
    <dbReference type="NCBI Taxonomy" id="1862640"/>
    <lineage>
        <taxon>Eukaryota</taxon>
        <taxon>Viridiplantae</taxon>
        <taxon>Streptophyta</taxon>
        <taxon>Embryophyta</taxon>
        <taxon>Tracheophyta</taxon>
        <taxon>Spermatophyta</taxon>
        <taxon>Magnoliopsida</taxon>
        <taxon>eudicotyledons</taxon>
        <taxon>Gunneridae</taxon>
        <taxon>Pentapetalae</taxon>
        <taxon>rosids</taxon>
        <taxon>fabids</taxon>
        <taxon>Malpighiales</taxon>
        <taxon>Erythroxylaceae</taxon>
        <taxon>Erythroxylum</taxon>
    </lineage>
</organism>
<dbReference type="Proteomes" id="UP001159364">
    <property type="component" value="Linkage Group LG07"/>
</dbReference>
<evidence type="ECO:0000313" key="2">
    <source>
        <dbReference type="Proteomes" id="UP001159364"/>
    </source>
</evidence>
<dbReference type="AlphaFoldDB" id="A0AAV8T3B6"/>